<dbReference type="SUPFAM" id="SSF50939">
    <property type="entry name" value="Sialidases"/>
    <property type="match status" value="1"/>
</dbReference>
<reference evidence="1" key="1">
    <citation type="submission" date="2018-05" db="EMBL/GenBank/DDBJ databases">
        <authorList>
            <person name="Lanie J.A."/>
            <person name="Ng W.-L."/>
            <person name="Kazmierczak K.M."/>
            <person name="Andrzejewski T.M."/>
            <person name="Davidsen T.M."/>
            <person name="Wayne K.J."/>
            <person name="Tettelin H."/>
            <person name="Glass J.I."/>
            <person name="Rusch D."/>
            <person name="Podicherti R."/>
            <person name="Tsui H.-C.T."/>
            <person name="Winkler M.E."/>
        </authorList>
    </citation>
    <scope>NUCLEOTIDE SEQUENCE</scope>
</reference>
<sequence>MNVVKTTCETLIQGARMLFLVHAHVLSSAASPSLTTKTKNIYLTSPSLLVLVFSLAISGCGENQIGRPDVDVQMIETDAKPGSSAPHLATDIDGLVVLSWLEPNGLKTALRYSVFERNEWAPSNLVATGANWFVNWADFPSVTPISGSLWAAHWLVRQPAGGYAYDVEIARSTDAGITWSESEKPHHDGTPSEHGFVSLGSYKEEVIAVWLDGREMVGGHDGSGEKTTGGMTLRSASAAMGKPFQKFHVVDDLVCDCCQTDLAIAQSGPILVYRDRTSNEIRDIYVSRLLDGRWEPGRSIFQDKWRIGGCPVNGPAIAAQNGSVVVGWYTEANSTPLVRMIRSDDDGRSFGPPVTIDSDSPVGRVDIDFLESGEAVVSWMGESDPDEGTLLWRVISKEGRLGPLQKVTSISTRRNAGFPQMSRVGNGLLFAWTDTPRGASTIQTARVLFSHEN</sequence>
<gene>
    <name evidence="1" type="ORF">METZ01_LOCUS14322</name>
</gene>
<dbReference type="AlphaFoldDB" id="A0A381P5I7"/>
<proteinExistence type="predicted"/>
<accession>A0A381P5I7</accession>
<evidence type="ECO:0000313" key="1">
    <source>
        <dbReference type="EMBL" id="SUZ61468.1"/>
    </source>
</evidence>
<name>A0A381P5I7_9ZZZZ</name>
<dbReference type="InterPro" id="IPR036278">
    <property type="entry name" value="Sialidase_sf"/>
</dbReference>
<organism evidence="1">
    <name type="scientific">marine metagenome</name>
    <dbReference type="NCBI Taxonomy" id="408172"/>
    <lineage>
        <taxon>unclassified sequences</taxon>
        <taxon>metagenomes</taxon>
        <taxon>ecological metagenomes</taxon>
    </lineage>
</organism>
<protein>
    <recommendedName>
        <fullName evidence="2">Sialidase domain-containing protein</fullName>
    </recommendedName>
</protein>
<dbReference type="EMBL" id="UINC01000805">
    <property type="protein sequence ID" value="SUZ61468.1"/>
    <property type="molecule type" value="Genomic_DNA"/>
</dbReference>
<evidence type="ECO:0008006" key="2">
    <source>
        <dbReference type="Google" id="ProtNLM"/>
    </source>
</evidence>
<dbReference type="Gene3D" id="2.120.10.10">
    <property type="match status" value="1"/>
</dbReference>